<evidence type="ECO:0000256" key="1">
    <source>
        <dbReference type="ARBA" id="ARBA00004177"/>
    </source>
</evidence>
<evidence type="ECO:0000256" key="5">
    <source>
        <dbReference type="ARBA" id="ARBA00022927"/>
    </source>
</evidence>
<keyword evidence="8" id="KW-1185">Reference proteome</keyword>
<dbReference type="EMBL" id="CP111013">
    <property type="protein sequence ID" value="WAQ96682.1"/>
    <property type="molecule type" value="Genomic_DNA"/>
</dbReference>
<accession>A0ABY7DG92</accession>
<organism evidence="7 8">
    <name type="scientific">Mya arenaria</name>
    <name type="common">Soft-shell clam</name>
    <dbReference type="NCBI Taxonomy" id="6604"/>
    <lineage>
        <taxon>Eukaryota</taxon>
        <taxon>Metazoa</taxon>
        <taxon>Spiralia</taxon>
        <taxon>Lophotrochozoa</taxon>
        <taxon>Mollusca</taxon>
        <taxon>Bivalvia</taxon>
        <taxon>Autobranchia</taxon>
        <taxon>Heteroconchia</taxon>
        <taxon>Euheterodonta</taxon>
        <taxon>Imparidentia</taxon>
        <taxon>Neoheterodontei</taxon>
        <taxon>Myida</taxon>
        <taxon>Myoidea</taxon>
        <taxon>Myidae</taxon>
        <taxon>Mya</taxon>
    </lineage>
</organism>
<keyword evidence="4" id="KW-0967">Endosome</keyword>
<evidence type="ECO:0000256" key="3">
    <source>
        <dbReference type="ARBA" id="ARBA00022448"/>
    </source>
</evidence>
<dbReference type="Proteomes" id="UP001164746">
    <property type="component" value="Chromosome 2"/>
</dbReference>
<feature type="transmembrane region" description="Helical" evidence="6">
    <location>
        <begin position="90"/>
        <end position="113"/>
    </location>
</feature>
<comment type="subcellular location">
    <subcellularLocation>
        <location evidence="1">Endosome</location>
    </subcellularLocation>
</comment>
<keyword evidence="6" id="KW-1133">Transmembrane helix</keyword>
<keyword evidence="5" id="KW-0653">Protein transport</keyword>
<dbReference type="PANTHER" id="PTHR13673">
    <property type="entry name" value="ESOPHAGEAL CANCER ASSOCIATED PROTEIN"/>
    <property type="match status" value="1"/>
</dbReference>
<evidence type="ECO:0000256" key="4">
    <source>
        <dbReference type="ARBA" id="ARBA00022753"/>
    </source>
</evidence>
<keyword evidence="6" id="KW-0812">Transmembrane</keyword>
<evidence type="ECO:0000313" key="8">
    <source>
        <dbReference type="Proteomes" id="UP001164746"/>
    </source>
</evidence>
<evidence type="ECO:0000256" key="2">
    <source>
        <dbReference type="ARBA" id="ARBA00010704"/>
    </source>
</evidence>
<keyword evidence="3" id="KW-0813">Transport</keyword>
<reference evidence="7" key="1">
    <citation type="submission" date="2022-11" db="EMBL/GenBank/DDBJ databases">
        <title>Centuries of genome instability and evolution in soft-shell clam transmissible cancer (bioRxiv).</title>
        <authorList>
            <person name="Hart S.F.M."/>
            <person name="Yonemitsu M.A."/>
            <person name="Giersch R.M."/>
            <person name="Beal B.F."/>
            <person name="Arriagada G."/>
            <person name="Davis B.W."/>
            <person name="Ostrander E.A."/>
            <person name="Goff S.P."/>
            <person name="Metzger M.J."/>
        </authorList>
    </citation>
    <scope>NUCLEOTIDE SEQUENCE</scope>
    <source>
        <strain evidence="7">MELC-2E11</strain>
        <tissue evidence="7">Siphon/mantle</tissue>
    </source>
</reference>
<comment type="similarity">
    <text evidence="2">Belongs to the VPS35L family.</text>
</comment>
<sequence>MKKSCPTGYLNSGLLQFQVTATNDPVIINAMMFICKTMHDSVNAMTLEDEKKAISQTICGFVRKISFGRDLEQQLNFFVEARAAFTNLDIVLVQLIQVVIACVAHCFITVPFLRSVFSQMQLYLLSGLVALLNQCYSQCKLTYSSFV</sequence>
<dbReference type="PANTHER" id="PTHR13673:SF0">
    <property type="entry name" value="VPS35 ENDOSOMAL PROTEIN-SORTING FACTOR-LIKE"/>
    <property type="match status" value="1"/>
</dbReference>
<dbReference type="InterPro" id="IPR029705">
    <property type="entry name" value="VPS35L"/>
</dbReference>
<proteinExistence type="inferred from homology"/>
<evidence type="ECO:0000313" key="7">
    <source>
        <dbReference type="EMBL" id="WAQ96682.1"/>
    </source>
</evidence>
<gene>
    <name evidence="7" type="ORF">MAR_029372</name>
</gene>
<evidence type="ECO:0000256" key="6">
    <source>
        <dbReference type="SAM" id="Phobius"/>
    </source>
</evidence>
<name>A0ABY7DG92_MYAAR</name>
<protein>
    <submittedName>
        <fullName evidence="7">VP35L-like protein</fullName>
    </submittedName>
</protein>
<keyword evidence="6" id="KW-0472">Membrane</keyword>